<protein>
    <submittedName>
        <fullName evidence="2">Uncharacterized protein</fullName>
    </submittedName>
</protein>
<dbReference type="GeneID" id="93585446"/>
<dbReference type="EMBL" id="SAEB01000003">
    <property type="protein sequence ID" value="RVD88972.1"/>
    <property type="molecule type" value="Genomic_DNA"/>
</dbReference>
<gene>
    <name evidence="2" type="ORF">DFL_003135</name>
</gene>
<name>A0A437ACP7_ARTFL</name>
<organism evidence="2 3">
    <name type="scientific">Arthrobotrys flagrans</name>
    <name type="common">Nematode-trapping fungus</name>
    <name type="synonym">Trichothecium flagrans</name>
    <dbReference type="NCBI Taxonomy" id="97331"/>
    <lineage>
        <taxon>Eukaryota</taxon>
        <taxon>Fungi</taxon>
        <taxon>Dikarya</taxon>
        <taxon>Ascomycota</taxon>
        <taxon>Pezizomycotina</taxon>
        <taxon>Orbiliomycetes</taxon>
        <taxon>Orbiliales</taxon>
        <taxon>Orbiliaceae</taxon>
        <taxon>Arthrobotrys</taxon>
    </lineage>
</organism>
<evidence type="ECO:0000256" key="1">
    <source>
        <dbReference type="SAM" id="MobiDB-lite"/>
    </source>
</evidence>
<reference evidence="2 3" key="1">
    <citation type="submission" date="2019-01" db="EMBL/GenBank/DDBJ databases">
        <title>Intercellular communication is required for trap formation in the nematode-trapping fungus Duddingtonia flagrans.</title>
        <authorList>
            <person name="Youssar L."/>
            <person name="Wernet V."/>
            <person name="Hensel N."/>
            <person name="Hildebrandt H.-G."/>
            <person name="Fischer R."/>
        </authorList>
    </citation>
    <scope>NUCLEOTIDE SEQUENCE [LARGE SCALE GENOMIC DNA]</scope>
    <source>
        <strain evidence="2 3">CBS H-5679</strain>
    </source>
</reference>
<feature type="region of interest" description="Disordered" evidence="1">
    <location>
        <begin position="36"/>
        <end position="56"/>
    </location>
</feature>
<feature type="compositionally biased region" description="Gly residues" evidence="1">
    <location>
        <begin position="36"/>
        <end position="53"/>
    </location>
</feature>
<proteinExistence type="predicted"/>
<dbReference type="Proteomes" id="UP000283090">
    <property type="component" value="Unassembled WGS sequence"/>
</dbReference>
<evidence type="ECO:0000313" key="2">
    <source>
        <dbReference type="EMBL" id="RVD88972.1"/>
    </source>
</evidence>
<dbReference type="VEuPathDB" id="FungiDB:DFL_003135"/>
<evidence type="ECO:0000313" key="3">
    <source>
        <dbReference type="Proteomes" id="UP000283090"/>
    </source>
</evidence>
<sequence length="122" mass="11972">MGANISRRHTYTPAYPPSCQPRPLAAANAALAAHGGGTGDGASGVSGAGGASSAGGVVDRSATHAQVITAVDAARGIPGSAAPLLTLQDVMAELAHLRDRVNAMQNYIQAKDAAAGGVAFPL</sequence>
<dbReference type="RefSeq" id="XP_067494516.1">
    <property type="nucleotide sequence ID" value="XM_067632029.1"/>
</dbReference>
<comment type="caution">
    <text evidence="2">The sequence shown here is derived from an EMBL/GenBank/DDBJ whole genome shotgun (WGS) entry which is preliminary data.</text>
</comment>
<accession>A0A437ACP7</accession>
<keyword evidence="3" id="KW-1185">Reference proteome</keyword>
<dbReference type="AlphaFoldDB" id="A0A437ACP7"/>